<dbReference type="Gene3D" id="2.40.30.170">
    <property type="match status" value="1"/>
</dbReference>
<dbReference type="Pfam" id="PF25876">
    <property type="entry name" value="HH_MFP_RND"/>
    <property type="match status" value="1"/>
</dbReference>
<dbReference type="SUPFAM" id="SSF111369">
    <property type="entry name" value="HlyD-like secretion proteins"/>
    <property type="match status" value="1"/>
</dbReference>
<accession>A0A930BT05</accession>
<evidence type="ECO:0000313" key="4">
    <source>
        <dbReference type="EMBL" id="MBF1165529.1"/>
    </source>
</evidence>
<keyword evidence="1" id="KW-0175">Coiled coil</keyword>
<dbReference type="Gene3D" id="2.40.50.100">
    <property type="match status" value="1"/>
</dbReference>
<dbReference type="PANTHER" id="PTHR30438">
    <property type="entry name" value="36 KDA ANTIGEN-RELATED"/>
    <property type="match status" value="1"/>
</dbReference>
<dbReference type="PRINTS" id="PR01490">
    <property type="entry name" value="RTXTOXIND"/>
</dbReference>
<dbReference type="InterPro" id="IPR058624">
    <property type="entry name" value="MdtA-like_HH"/>
</dbReference>
<evidence type="ECO:0000313" key="5">
    <source>
        <dbReference type="Proteomes" id="UP000718593"/>
    </source>
</evidence>
<dbReference type="AlphaFoldDB" id="A0A930BT05"/>
<dbReference type="FunFam" id="2.40.30.170:FF:000013">
    <property type="entry name" value="Glycoside hydrolase family 43"/>
    <property type="match status" value="1"/>
</dbReference>
<organism evidence="4 5">
    <name type="scientific">Dechloromonas agitata</name>
    <dbReference type="NCBI Taxonomy" id="73030"/>
    <lineage>
        <taxon>Bacteria</taxon>
        <taxon>Pseudomonadati</taxon>
        <taxon>Pseudomonadota</taxon>
        <taxon>Betaproteobacteria</taxon>
        <taxon>Rhodocyclales</taxon>
        <taxon>Azonexaceae</taxon>
        <taxon>Dechloromonas</taxon>
    </lineage>
</organism>
<keyword evidence="2" id="KW-0812">Transmembrane</keyword>
<keyword evidence="2" id="KW-0472">Membrane</keyword>
<keyword evidence="2" id="KW-1133">Transmembrane helix</keyword>
<proteinExistence type="predicted"/>
<evidence type="ECO:0000256" key="2">
    <source>
        <dbReference type="SAM" id="Phobius"/>
    </source>
</evidence>
<feature type="transmembrane region" description="Helical" evidence="2">
    <location>
        <begin position="24"/>
        <end position="42"/>
    </location>
</feature>
<feature type="coiled-coil region" evidence="1">
    <location>
        <begin position="171"/>
        <end position="205"/>
    </location>
</feature>
<evidence type="ECO:0000256" key="1">
    <source>
        <dbReference type="SAM" id="Coils"/>
    </source>
</evidence>
<dbReference type="EMBL" id="JABZMI010000223">
    <property type="protein sequence ID" value="MBF1165529.1"/>
    <property type="molecule type" value="Genomic_DNA"/>
</dbReference>
<comment type="caution">
    <text evidence="4">The sequence shown here is derived from an EMBL/GenBank/DDBJ whole genome shotgun (WGS) entry which is preliminary data.</text>
</comment>
<feature type="domain" description="Multidrug resistance protein MdtA-like alpha-helical hairpin" evidence="3">
    <location>
        <begin position="140"/>
        <end position="196"/>
    </location>
</feature>
<gene>
    <name evidence="4" type="ORF">HXL68_10855</name>
</gene>
<protein>
    <submittedName>
        <fullName evidence="4">HlyD family efflux transporter periplasmic adaptor subunit</fullName>
    </submittedName>
</protein>
<dbReference type="Gene3D" id="1.10.287.470">
    <property type="entry name" value="Helix hairpin bin"/>
    <property type="match status" value="1"/>
</dbReference>
<name>A0A930BT05_9RHOO</name>
<sequence>MKNSPITAPASLTVTTLLQKFRKWLIPAVVIVVLAVAALVAWQMLRPKGPGEGFVSGNGRIEATDIDVASKYAGRVVEISAREGDFVKAGQVLVQMQIDVLNAQRDEARAQQQQAVTAVASAEAQVKMRESDVAAVQSVVVQRDSDLDNARRRLVRSQTLSREGAASIQQLDDDRAAVHNAEAALAAAKAQVAAARSAIVAAKAQLTGAHSSVTAVAASVTRIEADIADSQLKAPRDGRVQYRVAQPGEVLAGGGKVLNMVDLSDVYMTFFLPETAAGKVALGSEVRIVLDAAPDYVIPAQVSFVASVAQFTPKTVETASERQKLMFRVKARIDPELLKQHLKQIKTGLPGIAWLKLDAQAEWPQALTTKVPE</sequence>
<dbReference type="GO" id="GO:0055085">
    <property type="term" value="P:transmembrane transport"/>
    <property type="evidence" value="ECO:0007669"/>
    <property type="project" value="InterPro"/>
</dbReference>
<dbReference type="Proteomes" id="UP000718593">
    <property type="component" value="Unassembled WGS sequence"/>
</dbReference>
<reference evidence="4" key="1">
    <citation type="submission" date="2020-04" db="EMBL/GenBank/DDBJ databases">
        <title>Deep metagenomics examines the oral microbiome during advanced dental caries in children, revealing novel taxa and co-occurrences with host molecules.</title>
        <authorList>
            <person name="Baker J.L."/>
            <person name="Morton J.T."/>
            <person name="Dinis M."/>
            <person name="Alvarez R."/>
            <person name="Tran N.C."/>
            <person name="Knight R."/>
            <person name="Edlund A."/>
        </authorList>
    </citation>
    <scope>NUCLEOTIDE SEQUENCE</scope>
    <source>
        <strain evidence="4">JCVI_32_bin.24</strain>
    </source>
</reference>
<dbReference type="PANTHER" id="PTHR30438:SF2">
    <property type="entry name" value="MEMBRANE PROTEIN"/>
    <property type="match status" value="1"/>
</dbReference>
<evidence type="ECO:0000259" key="3">
    <source>
        <dbReference type="Pfam" id="PF25876"/>
    </source>
</evidence>
<dbReference type="GO" id="GO:0005886">
    <property type="term" value="C:plasma membrane"/>
    <property type="evidence" value="ECO:0007669"/>
    <property type="project" value="TreeGrafter"/>
</dbReference>